<feature type="transmembrane region" description="Helical" evidence="1">
    <location>
        <begin position="225"/>
        <end position="244"/>
    </location>
</feature>
<keyword evidence="1" id="KW-0472">Membrane</keyword>
<organism evidence="2">
    <name type="scientific">Brassica cretica</name>
    <name type="common">Mustard</name>
    <dbReference type="NCBI Taxonomy" id="69181"/>
    <lineage>
        <taxon>Eukaryota</taxon>
        <taxon>Viridiplantae</taxon>
        <taxon>Streptophyta</taxon>
        <taxon>Embryophyta</taxon>
        <taxon>Tracheophyta</taxon>
        <taxon>Spermatophyta</taxon>
        <taxon>Magnoliopsida</taxon>
        <taxon>eudicotyledons</taxon>
        <taxon>Gunneridae</taxon>
        <taxon>Pentapetalae</taxon>
        <taxon>rosids</taxon>
        <taxon>malvids</taxon>
        <taxon>Brassicales</taxon>
        <taxon>Brassicaceae</taxon>
        <taxon>Brassiceae</taxon>
        <taxon>Brassica</taxon>
    </lineage>
</organism>
<accession>A0A8S9GKV6</accession>
<sequence length="265" mass="28562">MTSLWSAAAISGTILRTDGLTTNCRIKELAGSLTRTGSSKSCGRDIFSVPKPKSSISALRHPASLVGAVRVGDPVMRLLACLCGSSLSSINLAPVPFALMVETVLCGALFLLWNGSGLGKGFSPIPWLSASLNLSDDGFSSINYKGGIGLASAPYALHSEGVVLLGERWFCHYFQILMEQRLSKFKIGGIDLLDTDLQLVSSQAATVDNRRTKLFENMYLSIRMVLLRALLSALCGFIATYLIWRLESPLASNPLSEQRLSMESP</sequence>
<evidence type="ECO:0000313" key="2">
    <source>
        <dbReference type="EMBL" id="KAF2545584.1"/>
    </source>
</evidence>
<protein>
    <submittedName>
        <fullName evidence="2">Uncharacterized protein</fullName>
    </submittedName>
</protein>
<dbReference type="EMBL" id="QGKY02001925">
    <property type="protein sequence ID" value="KAF2545584.1"/>
    <property type="molecule type" value="Genomic_DNA"/>
</dbReference>
<dbReference type="AlphaFoldDB" id="A0A8S9GKV6"/>
<proteinExistence type="predicted"/>
<name>A0A8S9GKV6_BRACR</name>
<keyword evidence="1" id="KW-0812">Transmembrane</keyword>
<gene>
    <name evidence="2" type="ORF">F2Q70_00021925</name>
</gene>
<reference evidence="2" key="1">
    <citation type="submission" date="2019-12" db="EMBL/GenBank/DDBJ databases">
        <title>Genome sequencing and annotation of Brassica cretica.</title>
        <authorList>
            <person name="Studholme D.J."/>
            <person name="Sarris P.F."/>
        </authorList>
    </citation>
    <scope>NUCLEOTIDE SEQUENCE</scope>
    <source>
        <strain evidence="2">PFS-102/07</strain>
        <tissue evidence="2">Leaf</tissue>
    </source>
</reference>
<evidence type="ECO:0000256" key="1">
    <source>
        <dbReference type="SAM" id="Phobius"/>
    </source>
</evidence>
<keyword evidence="1" id="KW-1133">Transmembrane helix</keyword>
<comment type="caution">
    <text evidence="2">The sequence shown here is derived from an EMBL/GenBank/DDBJ whole genome shotgun (WGS) entry which is preliminary data.</text>
</comment>